<keyword evidence="2" id="KW-1133">Transmembrane helix</keyword>
<feature type="region of interest" description="Disordered" evidence="1">
    <location>
        <begin position="1"/>
        <end position="22"/>
    </location>
</feature>
<feature type="transmembrane region" description="Helical" evidence="2">
    <location>
        <begin position="30"/>
        <end position="50"/>
    </location>
</feature>
<evidence type="ECO:0000313" key="3">
    <source>
        <dbReference type="EMBL" id="TQL52249.1"/>
    </source>
</evidence>
<comment type="caution">
    <text evidence="3">The sequence shown here is derived from an EMBL/GenBank/DDBJ whole genome shotgun (WGS) entry which is preliminary data.</text>
</comment>
<keyword evidence="2" id="KW-0812">Transmembrane</keyword>
<dbReference type="AlphaFoldDB" id="A0A542YVX5"/>
<proteinExistence type="predicted"/>
<dbReference type="Proteomes" id="UP000319516">
    <property type="component" value="Unassembled WGS sequence"/>
</dbReference>
<evidence type="ECO:0000256" key="2">
    <source>
        <dbReference type="SAM" id="Phobius"/>
    </source>
</evidence>
<evidence type="ECO:0000256" key="1">
    <source>
        <dbReference type="SAM" id="MobiDB-lite"/>
    </source>
</evidence>
<dbReference type="Pfam" id="PF11832">
    <property type="entry name" value="DUF3352"/>
    <property type="match status" value="1"/>
</dbReference>
<name>A0A542YVX5_9MICO</name>
<keyword evidence="4" id="KW-1185">Reference proteome</keyword>
<dbReference type="RefSeq" id="WP_170230812.1">
    <property type="nucleotide sequence ID" value="NZ_BAAAIK010000001.1"/>
</dbReference>
<accession>A0A542YVX5</accession>
<gene>
    <name evidence="3" type="ORF">FB467_3428</name>
</gene>
<dbReference type="EMBL" id="VFOP01000001">
    <property type="protein sequence ID" value="TQL52249.1"/>
    <property type="molecule type" value="Genomic_DNA"/>
</dbReference>
<evidence type="ECO:0000313" key="4">
    <source>
        <dbReference type="Proteomes" id="UP000319516"/>
    </source>
</evidence>
<protein>
    <submittedName>
        <fullName evidence="3">Uncharacterized protein DUF3352</fullName>
    </submittedName>
</protein>
<dbReference type="InterPro" id="IPR021787">
    <property type="entry name" value="DUF3352"/>
</dbReference>
<reference evidence="3 4" key="1">
    <citation type="submission" date="2019-06" db="EMBL/GenBank/DDBJ databases">
        <title>Sequencing the genomes of 1000 actinobacteria strains.</title>
        <authorList>
            <person name="Klenk H.-P."/>
        </authorList>
    </citation>
    <scope>NUCLEOTIDE SEQUENCE [LARGE SCALE GENOMIC DNA]</scope>
    <source>
        <strain evidence="3 4">DSM 12335</strain>
    </source>
</reference>
<organism evidence="3 4">
    <name type="scientific">Ornithinicoccus hortensis</name>
    <dbReference type="NCBI Taxonomy" id="82346"/>
    <lineage>
        <taxon>Bacteria</taxon>
        <taxon>Bacillati</taxon>
        <taxon>Actinomycetota</taxon>
        <taxon>Actinomycetes</taxon>
        <taxon>Micrococcales</taxon>
        <taxon>Intrasporangiaceae</taxon>
        <taxon>Ornithinicoccus</taxon>
    </lineage>
</organism>
<sequence length="530" mass="55297">MTAPTNGVFDRPQGADPYAPEPGNAGKKTGIIITLALVAALVIGGGAFAVTRVLGGGGDQPSSALPGGSAAYVRMDIDPSVGQKIAAVRFLKDLDPEVTATLESDDMRREFFEMIAEDEPSLSNIDYDTDIEPWLGDRLGVGVVPQGEDEPQVAVALQVTDEGAAEEGLTKLFEASEGSDQAGWFFHGDYVVLSSAEMIDDVQAGVEAGTLAENETFTGDIEALGDEGVLSFWADGEQLAPYLDDAEGALDGVPDPTGMSGVAGPGAIGGFLSGSTLDEAQTGRVAAAVRFGEDHIELHGITRGFPVQIEDGDTAQLVQDLPEDTAVAFGQEHGDQLVAIAFEQMNKAMPDEMAQMQSEASAQGFEIPGDIQTLVGQSLAIGVGPQIAEIDQIDDPSQIPAVIRVQTDTDAANAVIDKAVVAAGATPEDLEAYVVRRVDDGVLSLGLSQDYVDSAVAGGLGDNPTFQSAVPNAAEADSVFYVDLNAFEQYYLSEITDENTRASVEQIAAVGMSATWSGENGEFTLRVVAD</sequence>
<keyword evidence="2" id="KW-0472">Membrane</keyword>